<dbReference type="Proteomes" id="UP000182584">
    <property type="component" value="Unassembled WGS sequence"/>
</dbReference>
<proteinExistence type="predicted"/>
<dbReference type="EMBL" id="FOGJ01000040">
    <property type="protein sequence ID" value="SES40277.1"/>
    <property type="molecule type" value="Genomic_DNA"/>
</dbReference>
<protein>
    <submittedName>
        <fullName evidence="5">Listeria/Bacterioides repeat-containing protein</fullName>
    </submittedName>
</protein>
<organism evidence="5 6">
    <name type="scientific">Butyrivibrio fibrisolvens</name>
    <dbReference type="NCBI Taxonomy" id="831"/>
    <lineage>
        <taxon>Bacteria</taxon>
        <taxon>Bacillati</taxon>
        <taxon>Bacillota</taxon>
        <taxon>Clostridia</taxon>
        <taxon>Lachnospirales</taxon>
        <taxon>Lachnospiraceae</taxon>
        <taxon>Butyrivibrio</taxon>
    </lineage>
</organism>
<feature type="signal peptide" evidence="4">
    <location>
        <begin position="1"/>
        <end position="22"/>
    </location>
</feature>
<dbReference type="RefSeq" id="WP_074758842.1">
    <property type="nucleotide sequence ID" value="NZ_FOGJ01000040.1"/>
</dbReference>
<comment type="subcellular location">
    <subcellularLocation>
        <location evidence="1">Cell envelope</location>
    </subcellularLocation>
</comment>
<evidence type="ECO:0000256" key="2">
    <source>
        <dbReference type="SAM" id="MobiDB-lite"/>
    </source>
</evidence>
<dbReference type="InterPro" id="IPR013378">
    <property type="entry name" value="InlB-like_B-rpt"/>
</dbReference>
<feature type="region of interest" description="Disordered" evidence="2">
    <location>
        <begin position="47"/>
        <end position="138"/>
    </location>
</feature>
<evidence type="ECO:0000313" key="5">
    <source>
        <dbReference type="EMBL" id="SES40277.1"/>
    </source>
</evidence>
<feature type="transmembrane region" description="Helical" evidence="3">
    <location>
        <begin position="1411"/>
        <end position="1431"/>
    </location>
</feature>
<evidence type="ECO:0000256" key="1">
    <source>
        <dbReference type="ARBA" id="ARBA00004196"/>
    </source>
</evidence>
<gene>
    <name evidence="5" type="ORF">SAMN04487884_14020</name>
</gene>
<accession>A0A1H9X315</accession>
<dbReference type="InterPro" id="IPR042229">
    <property type="entry name" value="Listeria/Bacterioides_rpt_sf"/>
</dbReference>
<feature type="region of interest" description="Disordered" evidence="2">
    <location>
        <begin position="1324"/>
        <end position="1374"/>
    </location>
</feature>
<keyword evidence="3" id="KW-1133">Transmembrane helix</keyword>
<feature type="compositionally biased region" description="Polar residues" evidence="2">
    <location>
        <begin position="1331"/>
        <end position="1346"/>
    </location>
</feature>
<evidence type="ECO:0000256" key="4">
    <source>
        <dbReference type="SAM" id="SignalP"/>
    </source>
</evidence>
<evidence type="ECO:0000313" key="6">
    <source>
        <dbReference type="Proteomes" id="UP000182584"/>
    </source>
</evidence>
<dbReference type="OrthoDB" id="1994173at2"/>
<dbReference type="Gene3D" id="2.60.40.4270">
    <property type="entry name" value="Listeria-Bacteroides repeat domain"/>
    <property type="match status" value="3"/>
</dbReference>
<dbReference type="Pfam" id="PF09479">
    <property type="entry name" value="Flg_new"/>
    <property type="match status" value="5"/>
</dbReference>
<feature type="chain" id="PRO_5039280505" evidence="4">
    <location>
        <begin position="23"/>
        <end position="1438"/>
    </location>
</feature>
<sequence>MKKMRRVLAMAMALAMMLTTFGSDISVITSYAEEMTDIEQSDIDTVETPVEEGSENGEEQVTDVSAEGSGEAETSELAEDASTKSASGDSVNEDAIDAASTETSADDSASVASTDEATDSASNAASAATSDEAVTEPQYEYEFKDSTEVDNVKISLYAAKDVLPDDTTFVVTRVYPEVAEMIEEDLSNQAGEDTQVEVQETISFDITLYAKSMITEENPEGVVQPKDDGTVKVTFEELSAVSDNVSDSDTGIAVYHVEDDLSDVNCETKVENTTSDDVTFDAEHFSTYSVVIYRYWEMFGKMFGNEIKIEAKDINNTNNTIGSKSYSPFKVANYGEEISPSALAESITGYKFVKATVGSSSNSKKIISFRLIWNHVQYKTGNSWNDYSGTVYFWYEKINEKIPVAVYATDGTSSSDINQHSQVLRDTLGLNYVQDDGYFPIGVVWLSQDVIDQGLNGDISAVINSIESIDTKYLINSGAENSSNTVFANKSNIMLDKGGSAKSYRTAFFKWDNGGQSYSGHENPEHKDSQAKDKDKENINYFNEQDYKYHLDIRFDTNVVSYTEKYYTDNKIDSTKENASSVAYLKNSNNNSAVSYEEIKSAAVETKSEYKLEGFYSDAACTNKISGDISVSSDTTIYVKYVKSGSYNVYFKDSEGNILKTVTKKTGEDHSITLYEGDAPTKEGYRFTGWSKAETSDNGDVTYTAQFIKQVTVSFVTTNDKVKTSSVITNQVIDAGENAVQPQAPTATGYTFAGWYIKNGDKENEYNFNTSVSEDITLYVHWTANKYTVTVKDEYVIGDTKTIVTRIAADKVEYGQSKTYKKASVNGYKFISSSVKVSNNEAVKDDSEVILTVEDNTEIVFTYKAEENVVVAFFLLNPEVEDAPKIGSQSSADYYPEGGKKSWKGTAANIDTINVTDLTDANGYSLSWGNINGYRAIYNWNNGVFDITDAKYDSGTYSEISSYIASNYGNKKDEFSISDVIWYVYKRQSDGYHIDGYVSTYITYDPNYGENLATVTGSKLRYNTKATIAENPFIRNDGYAFAGWSTSENGEVVYKPGDTIENLTSKLTLYAQWTDENVYEVTFKYGYDNGNNTDIFHYENGLKSGSILTNVPEPERDGYDFSGWKDEDGNIFTSDQIKNKAVIKNTTYTAEWTPKNDTKYTVEYYVQNLSDDGYSLYDTDWNPVTSNGTTDTLVVVSDYSNREITGFTYNEDKTAAYSREKEAGTVLESSLDSATIKGDGSLVIKLYYDRNSYTVRFLDYDGTVLDEGSYKYGDMPSYTKTTPVRNSDNKRKVYLFNNWDKEIVAVTMDADYTAQYTEKTLIVDEDRTVDTAPSTDDAPSQPDNNGETTQASASETSAAQTASNSTATISDQRIAMTDEPDVLGASRDASKDDAAVLGERRYSTGDYDYTYKYFIIIIAAGLIITQLYFGFGKKQSDK</sequence>
<feature type="compositionally biased region" description="Low complexity" evidence="2">
    <location>
        <begin position="97"/>
        <end position="136"/>
    </location>
</feature>
<reference evidence="5 6" key="1">
    <citation type="submission" date="2016-10" db="EMBL/GenBank/DDBJ databases">
        <authorList>
            <person name="de Groot N.N."/>
        </authorList>
    </citation>
    <scope>NUCLEOTIDE SEQUENCE [LARGE SCALE GENOMIC DNA]</scope>
    <source>
        <strain evidence="5 6">AR40</strain>
    </source>
</reference>
<dbReference type="NCBIfam" id="TIGR02543">
    <property type="entry name" value="List_Bact_rpt"/>
    <property type="match status" value="3"/>
</dbReference>
<feature type="compositionally biased region" description="Acidic residues" evidence="2">
    <location>
        <begin position="47"/>
        <end position="61"/>
    </location>
</feature>
<keyword evidence="3" id="KW-0812">Transmembrane</keyword>
<dbReference type="GO" id="GO:0030313">
    <property type="term" value="C:cell envelope"/>
    <property type="evidence" value="ECO:0007669"/>
    <property type="project" value="UniProtKB-SubCell"/>
</dbReference>
<name>A0A1H9X315_BUTFI</name>
<keyword evidence="3" id="KW-0472">Membrane</keyword>
<feature type="compositionally biased region" description="Low complexity" evidence="2">
    <location>
        <begin position="1347"/>
        <end position="1370"/>
    </location>
</feature>
<evidence type="ECO:0000256" key="3">
    <source>
        <dbReference type="SAM" id="Phobius"/>
    </source>
</evidence>
<keyword evidence="4" id="KW-0732">Signal</keyword>